<dbReference type="InterPro" id="IPR057563">
    <property type="entry name" value="Sema5A/B-like_TSP-1"/>
</dbReference>
<evidence type="ECO:0000256" key="4">
    <source>
        <dbReference type="ARBA" id="ARBA00023157"/>
    </source>
</evidence>
<evidence type="ECO:0000256" key="2">
    <source>
        <dbReference type="ARBA" id="ARBA00022782"/>
    </source>
</evidence>
<keyword evidence="10" id="KW-1185">Reference proteome</keyword>
<dbReference type="PANTHER" id="PTHR22906:SF21">
    <property type="entry name" value="SEMA DOMAIN-CONTAINING PROTEIN"/>
    <property type="match status" value="1"/>
</dbReference>
<dbReference type="SMART" id="SM00209">
    <property type="entry name" value="TSP1"/>
    <property type="match status" value="6"/>
</dbReference>
<dbReference type="InterPro" id="IPR036352">
    <property type="entry name" value="Semap_dom_sf"/>
</dbReference>
<evidence type="ECO:0000313" key="9">
    <source>
        <dbReference type="EMBL" id="KAH0618049.1"/>
    </source>
</evidence>
<dbReference type="SUPFAM" id="SSF101912">
    <property type="entry name" value="Sema domain"/>
    <property type="match status" value="1"/>
</dbReference>
<evidence type="ECO:0000256" key="3">
    <source>
        <dbReference type="ARBA" id="ARBA00022902"/>
    </source>
</evidence>
<keyword evidence="3" id="KW-0524">Neurogenesis</keyword>
<name>A0ABQ7SL58_PHRPL</name>
<comment type="caution">
    <text evidence="6">Lacks conserved residue(s) required for the propagation of feature annotation.</text>
</comment>
<dbReference type="SUPFAM" id="SSF103575">
    <property type="entry name" value="Plexin repeat"/>
    <property type="match status" value="1"/>
</dbReference>
<dbReference type="Gene3D" id="2.130.10.10">
    <property type="entry name" value="YVTN repeat-like/Quinoprotein amine dehydrogenase"/>
    <property type="match status" value="1"/>
</dbReference>
<keyword evidence="4" id="KW-1015">Disulfide bond</keyword>
<dbReference type="Pfam" id="PF00090">
    <property type="entry name" value="TSP_1"/>
    <property type="match status" value="5"/>
</dbReference>
<sequence>MSYLVSCWKSKWKKKGGDGMVEATHCRVVILHCQVPIPAVHHTGSEINTKEEDWTVLQEIHLPDYFYYKPSPPLALLGTGKPQDTMCIIWVTSKPATLNSIAVSAVCVFNMTAITQVFSGPFKYQENSRSAWLPYPNPNPNFQCGTMDQGLYLNLTERNLQDAQKFILMHEVIQPITPVPYFMEDNSHFSHVVVDVVQGKDMLFHIIYLATDHGTIKKVLAPVNQTSSSCLLEEIDIFPKKQWEPIRSLQILHSQSALYVGLQKSVVKIPLKRCLFYKTYSACVGSQDPYCGWDLVLKKCTPLEESLSMSQWEQSISVCPTRNLTVDGHFRTWSDWKACTHVDGSSVGFCLCRTRSCDNPVPQCGGRQCEGPSIEIANCSRNGGWTPWTLWSPCSTSCGIGFQVRQRSCSNPSPRHGGRVCVGQNREERYCNEHLLCSPQVFWTGWGTWERCTAQCGGGIQARHRICENGPDCPGCNVEFQACNTSPCPELKKTTPWTPWSPVNISDNGGYYEQRFRYTCKARLPDASLSPTDAASLVERVGKGLLHGDSDVNWQFMLLLWQGLFFVGMCSKSAVATPGPKPQVPVLYLFFASHMQVVASPGRGDFMHSGRYAAHTINGAWSPWSPWSQCSRDCSRGIRNRKRTCNNPEPKYGGLPCLGPSLEYQECNILPCPVDGGWSCWSSWSKCSTTCGSGHYMRTRSCTNPSPAYGGDICLGLHTEEALCNTQQCPESWSEWSEWSGCKSSGVQFRTRQCNVLFPVGHQCSGNTTENRPCVLDSNFIPEIAVARTRSIKEKRCGEKKTGKIYEVQDIEEDKEESELLDEVRKLDSMEEDVAETQTEIEIEEEL</sequence>
<evidence type="ECO:0000256" key="1">
    <source>
        <dbReference type="ARBA" id="ARBA00022737"/>
    </source>
</evidence>
<proteinExistence type="predicted"/>
<comment type="caution">
    <text evidence="9">The sequence shown here is derived from an EMBL/GenBank/DDBJ whole genome shotgun (WGS) entry which is preliminary data.</text>
</comment>
<dbReference type="PRINTS" id="PR01705">
    <property type="entry name" value="TSP1REPEAT"/>
</dbReference>
<gene>
    <name evidence="9" type="ORF">JD844_017003</name>
</gene>
<keyword evidence="1" id="KW-0677">Repeat</keyword>
<feature type="domain" description="Sema" evidence="8">
    <location>
        <begin position="1"/>
        <end position="271"/>
    </location>
</feature>
<dbReference type="InterPro" id="IPR052065">
    <property type="entry name" value="Compl_asym_regulator"/>
</dbReference>
<accession>A0ABQ7SL58</accession>
<dbReference type="Pfam" id="PF23260">
    <property type="entry name" value="TSP1_2"/>
    <property type="match status" value="1"/>
</dbReference>
<organism evidence="9 10">
    <name type="scientific">Phrynosoma platyrhinos</name>
    <name type="common">Desert horned lizard</name>
    <dbReference type="NCBI Taxonomy" id="52577"/>
    <lineage>
        <taxon>Eukaryota</taxon>
        <taxon>Metazoa</taxon>
        <taxon>Chordata</taxon>
        <taxon>Craniata</taxon>
        <taxon>Vertebrata</taxon>
        <taxon>Euteleostomi</taxon>
        <taxon>Lepidosauria</taxon>
        <taxon>Squamata</taxon>
        <taxon>Bifurcata</taxon>
        <taxon>Unidentata</taxon>
        <taxon>Episquamata</taxon>
        <taxon>Toxicofera</taxon>
        <taxon>Iguania</taxon>
        <taxon>Phrynosomatidae</taxon>
        <taxon>Phrynosomatinae</taxon>
        <taxon>Phrynosoma</taxon>
    </lineage>
</organism>
<evidence type="ECO:0000259" key="8">
    <source>
        <dbReference type="PROSITE" id="PS51004"/>
    </source>
</evidence>
<protein>
    <recommendedName>
        <fullName evidence="8">Sema domain-containing protein</fullName>
    </recommendedName>
</protein>
<feature type="compositionally biased region" description="Acidic residues" evidence="7">
    <location>
        <begin position="830"/>
        <end position="847"/>
    </location>
</feature>
<dbReference type="PROSITE" id="PS51004">
    <property type="entry name" value="SEMA"/>
    <property type="match status" value="1"/>
</dbReference>
<dbReference type="InterPro" id="IPR015943">
    <property type="entry name" value="WD40/YVTN_repeat-like_dom_sf"/>
</dbReference>
<dbReference type="InterPro" id="IPR001627">
    <property type="entry name" value="Semap_dom"/>
</dbReference>
<reference evidence="9 10" key="1">
    <citation type="journal article" date="2022" name="Gigascience">
        <title>A chromosome-level genome assembly and annotation of the desert horned lizard, Phrynosoma platyrhinos, provides insight into chromosomal rearrangements among reptiles.</title>
        <authorList>
            <person name="Koochekian N."/>
            <person name="Ascanio A."/>
            <person name="Farleigh K."/>
            <person name="Card D.C."/>
            <person name="Schield D.R."/>
            <person name="Castoe T.A."/>
            <person name="Jezkova T."/>
        </authorList>
    </citation>
    <scope>NUCLEOTIDE SEQUENCE [LARGE SCALE GENOMIC DNA]</scope>
    <source>
        <strain evidence="9">NK-2021</strain>
    </source>
</reference>
<feature type="region of interest" description="Disordered" evidence="7">
    <location>
        <begin position="828"/>
        <end position="847"/>
    </location>
</feature>
<evidence type="ECO:0000313" key="10">
    <source>
        <dbReference type="Proteomes" id="UP000826234"/>
    </source>
</evidence>
<evidence type="ECO:0000256" key="6">
    <source>
        <dbReference type="PROSITE-ProRule" id="PRU00352"/>
    </source>
</evidence>
<dbReference type="Gene3D" id="3.30.1680.10">
    <property type="entry name" value="ligand-binding face of the semaphorins, domain 2"/>
    <property type="match status" value="1"/>
</dbReference>
<dbReference type="SUPFAM" id="SSF82895">
    <property type="entry name" value="TSP-1 type 1 repeat"/>
    <property type="match status" value="6"/>
</dbReference>
<keyword evidence="5" id="KW-0325">Glycoprotein</keyword>
<dbReference type="InterPro" id="IPR000884">
    <property type="entry name" value="TSP1_rpt"/>
</dbReference>
<keyword evidence="2" id="KW-0221">Differentiation</keyword>
<evidence type="ECO:0000256" key="5">
    <source>
        <dbReference type="ARBA" id="ARBA00023180"/>
    </source>
</evidence>
<dbReference type="Proteomes" id="UP000826234">
    <property type="component" value="Unassembled WGS sequence"/>
</dbReference>
<dbReference type="PROSITE" id="PS50092">
    <property type="entry name" value="TSP1"/>
    <property type="match status" value="6"/>
</dbReference>
<dbReference type="SMART" id="SM00423">
    <property type="entry name" value="PSI"/>
    <property type="match status" value="1"/>
</dbReference>
<dbReference type="PANTHER" id="PTHR22906">
    <property type="entry name" value="PROPERDIN"/>
    <property type="match status" value="1"/>
</dbReference>
<dbReference type="EMBL" id="JAIPUX010005289">
    <property type="protein sequence ID" value="KAH0618049.1"/>
    <property type="molecule type" value="Genomic_DNA"/>
</dbReference>
<evidence type="ECO:0000256" key="7">
    <source>
        <dbReference type="SAM" id="MobiDB-lite"/>
    </source>
</evidence>
<dbReference type="Pfam" id="PF01403">
    <property type="entry name" value="Sema"/>
    <property type="match status" value="1"/>
</dbReference>
<dbReference type="InterPro" id="IPR016201">
    <property type="entry name" value="PSI"/>
</dbReference>
<dbReference type="InterPro" id="IPR036383">
    <property type="entry name" value="TSP1_rpt_sf"/>
</dbReference>
<dbReference type="SMART" id="SM00630">
    <property type="entry name" value="Sema"/>
    <property type="match status" value="1"/>
</dbReference>
<dbReference type="Gene3D" id="2.20.100.10">
    <property type="entry name" value="Thrombospondin type-1 (TSP1) repeat"/>
    <property type="match status" value="6"/>
</dbReference>